<comment type="caution">
    <text evidence="1">The sequence shown here is derived from an EMBL/GenBank/DDBJ whole genome shotgun (WGS) entry which is preliminary data.</text>
</comment>
<name>A0A1F7ICS7_9BACT</name>
<dbReference type="EMBL" id="MGAF01000022">
    <property type="protein sequence ID" value="OGK41160.1"/>
    <property type="molecule type" value="Genomic_DNA"/>
</dbReference>
<dbReference type="InterPro" id="IPR036388">
    <property type="entry name" value="WH-like_DNA-bd_sf"/>
</dbReference>
<dbReference type="Gene3D" id="1.10.10.10">
    <property type="entry name" value="Winged helix-like DNA-binding domain superfamily/Winged helix DNA-binding domain"/>
    <property type="match status" value="1"/>
</dbReference>
<evidence type="ECO:0000313" key="1">
    <source>
        <dbReference type="EMBL" id="OGK41160.1"/>
    </source>
</evidence>
<dbReference type="STRING" id="1802055.A3A74_02345"/>
<protein>
    <recommendedName>
        <fullName evidence="3">Helix-turn-helix type 11 domain-containing protein</fullName>
    </recommendedName>
</protein>
<accession>A0A1F7ICS7</accession>
<evidence type="ECO:0008006" key="3">
    <source>
        <dbReference type="Google" id="ProtNLM"/>
    </source>
</evidence>
<sequence>MKTNTASEIIKFIEKHGKARVHDLALFFQLSPVAIHKQVKKLLQEGKIEKIGRPPLVFYQTVSANKIFQARVIIQPEVQGEIEKNYLYISPTGELNYGFEGFKKWVIRTKQERHLSFLAEEYVRHRKQLYKPLVKGGIINATKKLKATFANVWIDGLYYLDFYSLPKFGKTKLGQLVLYAKQSQNAQLIKKIVELSSGSLKRLIKLKNIEAIAFIPHTIPRKIQFLKEYELMLNLTLPKVEIVKAYKNNIFVAQKSLSKLEDRIINARETIFIEQKKRSYKNILLIDDAAGSGASMNETAQKLKESKIATIAVYGFVIVGSLKGFDVISEV</sequence>
<evidence type="ECO:0000313" key="2">
    <source>
        <dbReference type="Proteomes" id="UP000179270"/>
    </source>
</evidence>
<gene>
    <name evidence="1" type="ORF">A3A74_02345</name>
</gene>
<organism evidence="1 2">
    <name type="scientific">Candidatus Roizmanbacteria bacterium RIFCSPLOWO2_01_FULL_35_13</name>
    <dbReference type="NCBI Taxonomy" id="1802055"/>
    <lineage>
        <taxon>Bacteria</taxon>
        <taxon>Candidatus Roizmaniibacteriota</taxon>
    </lineage>
</organism>
<dbReference type="InterPro" id="IPR011991">
    <property type="entry name" value="ArsR-like_HTH"/>
</dbReference>
<dbReference type="Gene3D" id="3.40.50.2020">
    <property type="match status" value="1"/>
</dbReference>
<proteinExistence type="predicted"/>
<dbReference type="SUPFAM" id="SSF46785">
    <property type="entry name" value="Winged helix' DNA-binding domain"/>
    <property type="match status" value="1"/>
</dbReference>
<dbReference type="CDD" id="cd00090">
    <property type="entry name" value="HTH_ARSR"/>
    <property type="match status" value="1"/>
</dbReference>
<reference evidence="1 2" key="1">
    <citation type="journal article" date="2016" name="Nat. Commun.">
        <title>Thousands of microbial genomes shed light on interconnected biogeochemical processes in an aquifer system.</title>
        <authorList>
            <person name="Anantharaman K."/>
            <person name="Brown C.T."/>
            <person name="Hug L.A."/>
            <person name="Sharon I."/>
            <person name="Castelle C.J."/>
            <person name="Probst A.J."/>
            <person name="Thomas B.C."/>
            <person name="Singh A."/>
            <person name="Wilkins M.J."/>
            <person name="Karaoz U."/>
            <person name="Brodie E.L."/>
            <person name="Williams K.H."/>
            <person name="Hubbard S.S."/>
            <person name="Banfield J.F."/>
        </authorList>
    </citation>
    <scope>NUCLEOTIDE SEQUENCE [LARGE SCALE GENOMIC DNA]</scope>
</reference>
<dbReference type="InterPro" id="IPR029057">
    <property type="entry name" value="PRTase-like"/>
</dbReference>
<dbReference type="AlphaFoldDB" id="A0A1F7ICS7"/>
<dbReference type="Proteomes" id="UP000179270">
    <property type="component" value="Unassembled WGS sequence"/>
</dbReference>
<dbReference type="InterPro" id="IPR036390">
    <property type="entry name" value="WH_DNA-bd_sf"/>
</dbReference>
<dbReference type="SUPFAM" id="SSF53271">
    <property type="entry name" value="PRTase-like"/>
    <property type="match status" value="1"/>
</dbReference>